<dbReference type="GO" id="GO:0005737">
    <property type="term" value="C:cytoplasm"/>
    <property type="evidence" value="ECO:0007669"/>
    <property type="project" value="TreeGrafter"/>
</dbReference>
<organism evidence="6 7">
    <name type="scientific">Pseudoroseicyclus aestuarii</name>
    <dbReference type="NCBI Taxonomy" id="1795041"/>
    <lineage>
        <taxon>Bacteria</taxon>
        <taxon>Pseudomonadati</taxon>
        <taxon>Pseudomonadota</taxon>
        <taxon>Alphaproteobacteria</taxon>
        <taxon>Rhodobacterales</taxon>
        <taxon>Paracoccaceae</taxon>
        <taxon>Pseudoroseicyclus</taxon>
    </lineage>
</organism>
<evidence type="ECO:0000259" key="5">
    <source>
        <dbReference type="PROSITE" id="PS51352"/>
    </source>
</evidence>
<dbReference type="EC" id="1.11.1.27" evidence="4"/>
<dbReference type="SUPFAM" id="SSF52833">
    <property type="entry name" value="Thioredoxin-like"/>
    <property type="match status" value="1"/>
</dbReference>
<feature type="domain" description="Thioredoxin" evidence="5">
    <location>
        <begin position="8"/>
        <end position="169"/>
    </location>
</feature>
<protein>
    <recommendedName>
        <fullName evidence="4">Glutathione-dependent peroxiredoxin</fullName>
        <ecNumber evidence="4">1.11.1.27</ecNumber>
    </recommendedName>
</protein>
<dbReference type="PROSITE" id="PS51352">
    <property type="entry name" value="THIOREDOXIN_2"/>
    <property type="match status" value="1"/>
</dbReference>
<sequence>MHEGDMTLQPGDRLPEVPLMRLGQDGPETVSLAALISARKVVLFGLPGAFTGTCSTAHVPSFIRSAPALREAGVGEIICVSVNDPFVVAAWAEATGAAAAGLTMLADPSGDFARAMGREFTAPAAGLFNRSQRYALLAEDGVVTILNEGDSPGTCDISGGESMLEAMGAEA</sequence>
<evidence type="ECO:0000256" key="3">
    <source>
        <dbReference type="PIRSR" id="PIRSR637944-1"/>
    </source>
</evidence>
<dbReference type="InterPro" id="IPR036249">
    <property type="entry name" value="Thioredoxin-like_sf"/>
</dbReference>
<keyword evidence="7" id="KW-1185">Reference proteome</keyword>
<keyword evidence="2 4" id="KW-0560">Oxidoreductase</keyword>
<dbReference type="GO" id="GO:0034599">
    <property type="term" value="P:cellular response to oxidative stress"/>
    <property type="evidence" value="ECO:0007669"/>
    <property type="project" value="InterPro"/>
</dbReference>
<comment type="caution">
    <text evidence="6">The sequence shown here is derived from an EMBL/GenBank/DDBJ whole genome shotgun (WGS) entry which is preliminary data.</text>
</comment>
<dbReference type="InterPro" id="IPR013740">
    <property type="entry name" value="Redoxin"/>
</dbReference>
<dbReference type="CDD" id="cd03013">
    <property type="entry name" value="PRX5_like"/>
    <property type="match status" value="1"/>
</dbReference>
<reference evidence="6 7" key="1">
    <citation type="submission" date="2018-06" db="EMBL/GenBank/DDBJ databases">
        <title>Genomic Encyclopedia of Type Strains, Phase III (KMG-III): the genomes of soil and plant-associated and newly described type strains.</title>
        <authorList>
            <person name="Whitman W."/>
        </authorList>
    </citation>
    <scope>NUCLEOTIDE SEQUENCE [LARGE SCALE GENOMIC DNA]</scope>
    <source>
        <strain evidence="6 7">CECT 9025</strain>
    </source>
</reference>
<comment type="catalytic activity">
    <reaction evidence="4">
        <text>a hydroperoxide + 2 glutathione = an alcohol + glutathione disulfide + H2O</text>
        <dbReference type="Rhea" id="RHEA:62632"/>
        <dbReference type="ChEBI" id="CHEBI:15377"/>
        <dbReference type="ChEBI" id="CHEBI:30879"/>
        <dbReference type="ChEBI" id="CHEBI:35924"/>
        <dbReference type="ChEBI" id="CHEBI:57925"/>
        <dbReference type="ChEBI" id="CHEBI:58297"/>
        <dbReference type="EC" id="1.11.1.27"/>
    </reaction>
</comment>
<proteinExistence type="inferred from homology"/>
<evidence type="ECO:0000256" key="1">
    <source>
        <dbReference type="ARBA" id="ARBA00022559"/>
    </source>
</evidence>
<dbReference type="InterPro" id="IPR013766">
    <property type="entry name" value="Thioredoxin_domain"/>
</dbReference>
<dbReference type="EMBL" id="QJTE01000003">
    <property type="protein sequence ID" value="PYE83706.1"/>
    <property type="molecule type" value="Genomic_DNA"/>
</dbReference>
<keyword evidence="4" id="KW-0676">Redox-active center</keyword>
<keyword evidence="1 4" id="KW-0575">Peroxidase</keyword>
<dbReference type="GO" id="GO:0008379">
    <property type="term" value="F:thioredoxin peroxidase activity"/>
    <property type="evidence" value="ECO:0007669"/>
    <property type="project" value="InterPro"/>
</dbReference>
<dbReference type="PANTHER" id="PTHR10430">
    <property type="entry name" value="PEROXIREDOXIN"/>
    <property type="match status" value="1"/>
</dbReference>
<evidence type="ECO:0000256" key="4">
    <source>
        <dbReference type="RuleBase" id="RU366011"/>
    </source>
</evidence>
<accession>A0A318STZ2</accession>
<feature type="active site" description="Cysteine sulfenic acid (-SOH) intermediate" evidence="3">
    <location>
        <position position="54"/>
    </location>
</feature>
<keyword evidence="4" id="KW-0049">Antioxidant</keyword>
<dbReference type="GO" id="GO:0042744">
    <property type="term" value="P:hydrogen peroxide catabolic process"/>
    <property type="evidence" value="ECO:0007669"/>
    <property type="project" value="TreeGrafter"/>
</dbReference>
<gene>
    <name evidence="6" type="ORF">DFP88_10364</name>
</gene>
<dbReference type="AlphaFoldDB" id="A0A318STZ2"/>
<dbReference type="PANTHER" id="PTHR10430:SF16">
    <property type="entry name" value="PEROXIREDOXIN-5, MITOCHONDRIAL"/>
    <property type="match status" value="1"/>
</dbReference>
<dbReference type="Proteomes" id="UP000248311">
    <property type="component" value="Unassembled WGS sequence"/>
</dbReference>
<evidence type="ECO:0000313" key="7">
    <source>
        <dbReference type="Proteomes" id="UP000248311"/>
    </source>
</evidence>
<name>A0A318STZ2_9RHOB</name>
<dbReference type="Gene3D" id="3.40.30.10">
    <property type="entry name" value="Glutaredoxin"/>
    <property type="match status" value="1"/>
</dbReference>
<dbReference type="Pfam" id="PF08534">
    <property type="entry name" value="Redoxin"/>
    <property type="match status" value="1"/>
</dbReference>
<comment type="similarity">
    <text evidence="4">Belongs to the peroxiredoxin family. Prx5 subfamily.</text>
</comment>
<evidence type="ECO:0000256" key="2">
    <source>
        <dbReference type="ARBA" id="ARBA00023002"/>
    </source>
</evidence>
<comment type="function">
    <text evidence="4">Thiol-specific peroxidase that catalyzes the reduction of hydrogen peroxide and organic hydroperoxides to water and alcohols, respectively. Plays a role in cell protection against oxidative stress by detoxifying peroxides.</text>
</comment>
<evidence type="ECO:0000313" key="6">
    <source>
        <dbReference type="EMBL" id="PYE83706.1"/>
    </source>
</evidence>
<dbReference type="InterPro" id="IPR037944">
    <property type="entry name" value="PRX5-like"/>
</dbReference>
<dbReference type="GO" id="GO:0045454">
    <property type="term" value="P:cell redox homeostasis"/>
    <property type="evidence" value="ECO:0007669"/>
    <property type="project" value="TreeGrafter"/>
</dbReference>